<keyword evidence="2" id="KW-1185">Reference proteome</keyword>
<reference evidence="1 2" key="1">
    <citation type="submission" date="2019-04" db="EMBL/GenBank/DDBJ databases">
        <title>Chromosome genome assembly for Takifugu flavidus.</title>
        <authorList>
            <person name="Xiao S."/>
        </authorList>
    </citation>
    <scope>NUCLEOTIDE SEQUENCE [LARGE SCALE GENOMIC DNA]</scope>
    <source>
        <strain evidence="1">HTHZ2018</strain>
        <tissue evidence="1">Muscle</tissue>
    </source>
</reference>
<dbReference type="EMBL" id="RHFK02000001">
    <property type="protein sequence ID" value="TWW81736.1"/>
    <property type="molecule type" value="Genomic_DNA"/>
</dbReference>
<accession>A0A5C6PS30</accession>
<gene>
    <name evidence="1" type="ORF">D4764_01G0015510</name>
</gene>
<dbReference type="Proteomes" id="UP000324091">
    <property type="component" value="Chromosome 1"/>
</dbReference>
<protein>
    <submittedName>
        <fullName evidence="1">Uncharacterized protein</fullName>
    </submittedName>
</protein>
<proteinExistence type="predicted"/>
<evidence type="ECO:0000313" key="1">
    <source>
        <dbReference type="EMBL" id="TWW81736.1"/>
    </source>
</evidence>
<sequence length="123" mass="13572">MLSGSAKKVFLPPSFHPERFAVRAVCTGQLAAGWCQWVALPQREPLTECLGGLPLPSVSRGTFLLRRTPESSPVQEDCSVLRTHRCSEFLAVQGDCVWFGDSPTWDGRTLPPDPHAVQEDCFC</sequence>
<dbReference type="AlphaFoldDB" id="A0A5C6PS30"/>
<comment type="caution">
    <text evidence="1">The sequence shown here is derived from an EMBL/GenBank/DDBJ whole genome shotgun (WGS) entry which is preliminary data.</text>
</comment>
<organism evidence="1 2">
    <name type="scientific">Takifugu flavidus</name>
    <name type="common">sansaifugu</name>
    <dbReference type="NCBI Taxonomy" id="433684"/>
    <lineage>
        <taxon>Eukaryota</taxon>
        <taxon>Metazoa</taxon>
        <taxon>Chordata</taxon>
        <taxon>Craniata</taxon>
        <taxon>Vertebrata</taxon>
        <taxon>Euteleostomi</taxon>
        <taxon>Actinopterygii</taxon>
        <taxon>Neopterygii</taxon>
        <taxon>Teleostei</taxon>
        <taxon>Neoteleostei</taxon>
        <taxon>Acanthomorphata</taxon>
        <taxon>Eupercaria</taxon>
        <taxon>Tetraodontiformes</taxon>
        <taxon>Tetradontoidea</taxon>
        <taxon>Tetraodontidae</taxon>
        <taxon>Takifugu</taxon>
    </lineage>
</organism>
<evidence type="ECO:0000313" key="2">
    <source>
        <dbReference type="Proteomes" id="UP000324091"/>
    </source>
</evidence>
<name>A0A5C6PS30_9TELE</name>